<sequence>MHASNVVVIKSIMRCFELVSKLKINFYKTRFGGIGVEEEIVKGYSNYLNCRILSFPFMYLGKK</sequence>
<proteinExistence type="predicted"/>
<gene>
    <name evidence="1" type="ORF">KK1_034093</name>
</gene>
<dbReference type="Proteomes" id="UP000075243">
    <property type="component" value="Unassembled WGS sequence"/>
</dbReference>
<organism evidence="1 2">
    <name type="scientific">Cajanus cajan</name>
    <name type="common">Pigeon pea</name>
    <name type="synonym">Cajanus indicus</name>
    <dbReference type="NCBI Taxonomy" id="3821"/>
    <lineage>
        <taxon>Eukaryota</taxon>
        <taxon>Viridiplantae</taxon>
        <taxon>Streptophyta</taxon>
        <taxon>Embryophyta</taxon>
        <taxon>Tracheophyta</taxon>
        <taxon>Spermatophyta</taxon>
        <taxon>Magnoliopsida</taxon>
        <taxon>eudicotyledons</taxon>
        <taxon>Gunneridae</taxon>
        <taxon>Pentapetalae</taxon>
        <taxon>rosids</taxon>
        <taxon>fabids</taxon>
        <taxon>Fabales</taxon>
        <taxon>Fabaceae</taxon>
        <taxon>Papilionoideae</taxon>
        <taxon>50 kb inversion clade</taxon>
        <taxon>NPAAA clade</taxon>
        <taxon>indigoferoid/millettioid clade</taxon>
        <taxon>Phaseoleae</taxon>
        <taxon>Cajanus</taxon>
    </lineage>
</organism>
<name>A0A151RPE1_CAJCA</name>
<evidence type="ECO:0000313" key="1">
    <source>
        <dbReference type="EMBL" id="KYP44406.1"/>
    </source>
</evidence>
<dbReference type="Gramene" id="C.cajan_35732.t">
    <property type="protein sequence ID" value="C.cajan_35732.t.cds1"/>
    <property type="gene ID" value="C.cajan_35732"/>
</dbReference>
<reference evidence="1" key="1">
    <citation type="journal article" date="2012" name="Nat. Biotechnol.">
        <title>Draft genome sequence of pigeonpea (Cajanus cajan), an orphan legume crop of resource-poor farmers.</title>
        <authorList>
            <person name="Varshney R.K."/>
            <person name="Chen W."/>
            <person name="Li Y."/>
            <person name="Bharti A.K."/>
            <person name="Saxena R.K."/>
            <person name="Schlueter J.A."/>
            <person name="Donoghue M.T."/>
            <person name="Azam S."/>
            <person name="Fan G."/>
            <person name="Whaley A.M."/>
            <person name="Farmer A.D."/>
            <person name="Sheridan J."/>
            <person name="Iwata A."/>
            <person name="Tuteja R."/>
            <person name="Penmetsa R.V."/>
            <person name="Wu W."/>
            <person name="Upadhyaya H.D."/>
            <person name="Yang S.P."/>
            <person name="Shah T."/>
            <person name="Saxena K.B."/>
            <person name="Michael T."/>
            <person name="McCombie W.R."/>
            <person name="Yang B."/>
            <person name="Zhang G."/>
            <person name="Yang H."/>
            <person name="Wang J."/>
            <person name="Spillane C."/>
            <person name="Cook D.R."/>
            <person name="May G.D."/>
            <person name="Xu X."/>
            <person name="Jackson S.A."/>
        </authorList>
    </citation>
    <scope>NUCLEOTIDE SEQUENCE [LARGE SCALE GENOMIC DNA]</scope>
</reference>
<accession>A0A151RPE1</accession>
<protein>
    <submittedName>
        <fullName evidence="1">Uncharacterized protein</fullName>
    </submittedName>
</protein>
<dbReference type="EMBL" id="KQ483627">
    <property type="protein sequence ID" value="KYP44406.1"/>
    <property type="molecule type" value="Genomic_DNA"/>
</dbReference>
<dbReference type="AlphaFoldDB" id="A0A151RPE1"/>
<keyword evidence="2" id="KW-1185">Reference proteome</keyword>
<evidence type="ECO:0000313" key="2">
    <source>
        <dbReference type="Proteomes" id="UP000075243"/>
    </source>
</evidence>